<organism evidence="2 3">
    <name type="scientific">Aldrovandia affinis</name>
    <dbReference type="NCBI Taxonomy" id="143900"/>
    <lineage>
        <taxon>Eukaryota</taxon>
        <taxon>Metazoa</taxon>
        <taxon>Chordata</taxon>
        <taxon>Craniata</taxon>
        <taxon>Vertebrata</taxon>
        <taxon>Euteleostomi</taxon>
        <taxon>Actinopterygii</taxon>
        <taxon>Neopterygii</taxon>
        <taxon>Teleostei</taxon>
        <taxon>Notacanthiformes</taxon>
        <taxon>Halosauridae</taxon>
        <taxon>Aldrovandia</taxon>
    </lineage>
</organism>
<feature type="region of interest" description="Disordered" evidence="1">
    <location>
        <begin position="91"/>
        <end position="134"/>
    </location>
</feature>
<dbReference type="Proteomes" id="UP001221898">
    <property type="component" value="Unassembled WGS sequence"/>
</dbReference>
<sequence length="167" mass="18681">MSTVALTDDEDEDFVRAFQAEAPGLPVQCLLWTCCSTGSLSGKTRWVLQSGHRGSESQATRALRQLPQGVHLADRWEAMVTSPAWTEVHLPRTLPGSSPLSVSQQGRSERRERRPCCARGMNHQSPTAHGMKTESQCQRLAVRSEHRQEEVTWQTGSHRTHLLPGRM</sequence>
<name>A0AAD7RHK6_9TELE</name>
<evidence type="ECO:0000256" key="1">
    <source>
        <dbReference type="SAM" id="MobiDB-lite"/>
    </source>
</evidence>
<comment type="caution">
    <text evidence="2">The sequence shown here is derived from an EMBL/GenBank/DDBJ whole genome shotgun (WGS) entry which is preliminary data.</text>
</comment>
<gene>
    <name evidence="2" type="ORF">AAFF_G00206290</name>
</gene>
<dbReference type="EMBL" id="JAINUG010000273">
    <property type="protein sequence ID" value="KAJ8384376.1"/>
    <property type="molecule type" value="Genomic_DNA"/>
</dbReference>
<keyword evidence="3" id="KW-1185">Reference proteome</keyword>
<evidence type="ECO:0000313" key="3">
    <source>
        <dbReference type="Proteomes" id="UP001221898"/>
    </source>
</evidence>
<reference evidence="2" key="1">
    <citation type="journal article" date="2023" name="Science">
        <title>Genome structures resolve the early diversification of teleost fishes.</title>
        <authorList>
            <person name="Parey E."/>
            <person name="Louis A."/>
            <person name="Montfort J."/>
            <person name="Bouchez O."/>
            <person name="Roques C."/>
            <person name="Iampietro C."/>
            <person name="Lluch J."/>
            <person name="Castinel A."/>
            <person name="Donnadieu C."/>
            <person name="Desvignes T."/>
            <person name="Floi Bucao C."/>
            <person name="Jouanno E."/>
            <person name="Wen M."/>
            <person name="Mejri S."/>
            <person name="Dirks R."/>
            <person name="Jansen H."/>
            <person name="Henkel C."/>
            <person name="Chen W.J."/>
            <person name="Zahm M."/>
            <person name="Cabau C."/>
            <person name="Klopp C."/>
            <person name="Thompson A.W."/>
            <person name="Robinson-Rechavi M."/>
            <person name="Braasch I."/>
            <person name="Lecointre G."/>
            <person name="Bobe J."/>
            <person name="Postlethwait J.H."/>
            <person name="Berthelot C."/>
            <person name="Roest Crollius H."/>
            <person name="Guiguen Y."/>
        </authorList>
    </citation>
    <scope>NUCLEOTIDE SEQUENCE</scope>
    <source>
        <strain evidence="2">NC1722</strain>
    </source>
</reference>
<protein>
    <submittedName>
        <fullName evidence="2">Uncharacterized protein</fullName>
    </submittedName>
</protein>
<feature type="compositionally biased region" description="Polar residues" evidence="1">
    <location>
        <begin position="122"/>
        <end position="134"/>
    </location>
</feature>
<evidence type="ECO:0000313" key="2">
    <source>
        <dbReference type="EMBL" id="KAJ8384376.1"/>
    </source>
</evidence>
<dbReference type="AlphaFoldDB" id="A0AAD7RHK6"/>
<proteinExistence type="predicted"/>
<accession>A0AAD7RHK6</accession>